<evidence type="ECO:0000256" key="1">
    <source>
        <dbReference type="SAM" id="MobiDB-lite"/>
    </source>
</evidence>
<evidence type="ECO:0000313" key="3">
    <source>
        <dbReference type="WBParaSite" id="jg8461"/>
    </source>
</evidence>
<dbReference type="Proteomes" id="UP000887574">
    <property type="component" value="Unplaced"/>
</dbReference>
<dbReference type="AlphaFoldDB" id="A0A915EPL6"/>
<dbReference type="WBParaSite" id="jg8461">
    <property type="protein sequence ID" value="jg8461"/>
    <property type="gene ID" value="jg8461"/>
</dbReference>
<name>A0A915EPL6_9BILA</name>
<sequence length="110" mass="11633">MSQSYPLTGPTNHYGFDSGAGTGVSSLTSSANSNCIRSRAMNVRKLSVTSLSSLSSIGSMDMTPTLEGPLPTADQNPACRLAADLLQMYTNQEDTDVVVTTDDGELFAHR</sequence>
<feature type="region of interest" description="Disordered" evidence="1">
    <location>
        <begin position="1"/>
        <end position="20"/>
    </location>
</feature>
<organism evidence="2 3">
    <name type="scientific">Ditylenchus dipsaci</name>
    <dbReference type="NCBI Taxonomy" id="166011"/>
    <lineage>
        <taxon>Eukaryota</taxon>
        <taxon>Metazoa</taxon>
        <taxon>Ecdysozoa</taxon>
        <taxon>Nematoda</taxon>
        <taxon>Chromadorea</taxon>
        <taxon>Rhabditida</taxon>
        <taxon>Tylenchina</taxon>
        <taxon>Tylenchomorpha</taxon>
        <taxon>Sphaerularioidea</taxon>
        <taxon>Anguinidae</taxon>
        <taxon>Anguininae</taxon>
        <taxon>Ditylenchus</taxon>
    </lineage>
</organism>
<reference evidence="3" key="1">
    <citation type="submission" date="2022-11" db="UniProtKB">
        <authorList>
            <consortium name="WormBaseParasite"/>
        </authorList>
    </citation>
    <scope>IDENTIFICATION</scope>
</reference>
<keyword evidence="2" id="KW-1185">Reference proteome</keyword>
<protein>
    <submittedName>
        <fullName evidence="3">BTB domain-containing protein</fullName>
    </submittedName>
</protein>
<accession>A0A915EPL6</accession>
<evidence type="ECO:0000313" key="2">
    <source>
        <dbReference type="Proteomes" id="UP000887574"/>
    </source>
</evidence>
<proteinExistence type="predicted"/>
<feature type="compositionally biased region" description="Polar residues" evidence="1">
    <location>
        <begin position="1"/>
        <end position="11"/>
    </location>
</feature>